<gene>
    <name evidence="3" type="ORF">GCM10009747_22150</name>
</gene>
<name>A0ABN2KQC8_9MICO</name>
<protein>
    <submittedName>
        <fullName evidence="3">Coenzyme F420 hydrogenase/dehydrogenase, beta subunit C-terminal domain</fullName>
    </submittedName>
</protein>
<proteinExistence type="predicted"/>
<dbReference type="Proteomes" id="UP001500506">
    <property type="component" value="Unassembled WGS sequence"/>
</dbReference>
<dbReference type="Pfam" id="PF04422">
    <property type="entry name" value="FrhB_FdhB_N"/>
    <property type="match status" value="1"/>
</dbReference>
<dbReference type="PANTHER" id="PTHR31332">
    <property type="entry name" value="7-HYDROXYMETHYL CHLOROPHYLL A REDUCTASE, CHLOROPLASTIC"/>
    <property type="match status" value="1"/>
</dbReference>
<dbReference type="InterPro" id="IPR045220">
    <property type="entry name" value="FRHB/FDHB/HCAR-like"/>
</dbReference>
<evidence type="ECO:0000259" key="1">
    <source>
        <dbReference type="Pfam" id="PF04422"/>
    </source>
</evidence>
<dbReference type="PANTHER" id="PTHR31332:SF0">
    <property type="entry name" value="7-HYDROXYMETHYL CHLOROPHYLL A REDUCTASE, CHLOROPLASTIC"/>
    <property type="match status" value="1"/>
</dbReference>
<comment type="caution">
    <text evidence="3">The sequence shown here is derived from an EMBL/GenBank/DDBJ whole genome shotgun (WGS) entry which is preliminary data.</text>
</comment>
<dbReference type="EMBL" id="BAAANH010000004">
    <property type="protein sequence ID" value="GAA1762361.1"/>
    <property type="molecule type" value="Genomic_DNA"/>
</dbReference>
<dbReference type="Pfam" id="PF04432">
    <property type="entry name" value="FrhB_FdhB_C"/>
    <property type="match status" value="1"/>
</dbReference>
<organism evidence="3 4">
    <name type="scientific">Agromyces humatus</name>
    <dbReference type="NCBI Taxonomy" id="279573"/>
    <lineage>
        <taxon>Bacteria</taxon>
        <taxon>Bacillati</taxon>
        <taxon>Actinomycetota</taxon>
        <taxon>Actinomycetes</taxon>
        <taxon>Micrococcales</taxon>
        <taxon>Microbacteriaceae</taxon>
        <taxon>Agromyces</taxon>
    </lineage>
</organism>
<dbReference type="InterPro" id="IPR007516">
    <property type="entry name" value="Co_F420_Hydgase/DH_bsu_N"/>
</dbReference>
<reference evidence="3 4" key="1">
    <citation type="journal article" date="2019" name="Int. J. Syst. Evol. Microbiol.">
        <title>The Global Catalogue of Microorganisms (GCM) 10K type strain sequencing project: providing services to taxonomists for standard genome sequencing and annotation.</title>
        <authorList>
            <consortium name="The Broad Institute Genomics Platform"/>
            <consortium name="The Broad Institute Genome Sequencing Center for Infectious Disease"/>
            <person name="Wu L."/>
            <person name="Ma J."/>
        </authorList>
    </citation>
    <scope>NUCLEOTIDE SEQUENCE [LARGE SCALE GENOMIC DNA]</scope>
    <source>
        <strain evidence="3 4">JCM 14319</strain>
    </source>
</reference>
<evidence type="ECO:0000313" key="3">
    <source>
        <dbReference type="EMBL" id="GAA1762361.1"/>
    </source>
</evidence>
<dbReference type="InterPro" id="IPR007525">
    <property type="entry name" value="FrhB_FdhB_C"/>
</dbReference>
<keyword evidence="4" id="KW-1185">Reference proteome</keyword>
<evidence type="ECO:0000313" key="4">
    <source>
        <dbReference type="Proteomes" id="UP001500506"/>
    </source>
</evidence>
<sequence length="421" mass="46796">MHQADLTGATPAQIRQADSVCPFSDASKDEDRIAAERYGDLPSDSRIGRYGSIHAGRLTDDARVMGSSSGGLTSWFLGELLDRRLVDGVIHVGRDGGRELFGYTISRSAEDLLASRKSMYYSTTLAEVVREVRGDGLTYAIVGVPCFITAMRHLAEVDADLRAQFTWHVGLVCGHLKSQFFAESLAWQAGVRPEHLEAIDFRVKNPSRRSYSYDYEVRAHGRLPRRRRTLSALDGSWGYGAFQPAACNFCDDVFAETSDIVFGDAWLPRYTDDWRGTNVVVTRRADADLILAEGVDDGTVLLEPLTPDLAAQSQAGNFRHRRDGLRVRLADDLAAGLSVPRKRVVPGYEGVSADRMALIRQRRAMSVLSFEAFARSKQTRRLSSYTRPMRAAIARYRKVESAGQSLSTRARAKLRSLLRRG</sequence>
<feature type="domain" description="Coenzyme F420 hydrogenase/dehydrogenase beta subunit N-terminal" evidence="1">
    <location>
        <begin position="54"/>
        <end position="129"/>
    </location>
</feature>
<feature type="domain" description="Coenzyme F420 hydrogenase/dehydrogenase beta subunit C-terminal" evidence="2">
    <location>
        <begin position="138"/>
        <end position="306"/>
    </location>
</feature>
<evidence type="ECO:0000259" key="2">
    <source>
        <dbReference type="Pfam" id="PF04432"/>
    </source>
</evidence>
<dbReference type="RefSeq" id="WP_269756235.1">
    <property type="nucleotide sequence ID" value="NZ_JAJQPD010000003.1"/>
</dbReference>
<accession>A0ABN2KQC8</accession>